<dbReference type="AlphaFoldDB" id="A0A914BXJ7"/>
<dbReference type="PRINTS" id="PR00081">
    <property type="entry name" value="GDHRDH"/>
</dbReference>
<organism evidence="5 6">
    <name type="scientific">Acrobeloides nanus</name>
    <dbReference type="NCBI Taxonomy" id="290746"/>
    <lineage>
        <taxon>Eukaryota</taxon>
        <taxon>Metazoa</taxon>
        <taxon>Ecdysozoa</taxon>
        <taxon>Nematoda</taxon>
        <taxon>Chromadorea</taxon>
        <taxon>Rhabditida</taxon>
        <taxon>Tylenchina</taxon>
        <taxon>Cephalobomorpha</taxon>
        <taxon>Cephaloboidea</taxon>
        <taxon>Cephalobidae</taxon>
        <taxon>Acrobeloides</taxon>
    </lineage>
</organism>
<protein>
    <submittedName>
        <fullName evidence="6">Sepiapterin reductase</fullName>
    </submittedName>
</protein>
<evidence type="ECO:0000313" key="6">
    <source>
        <dbReference type="WBParaSite" id="ACRNAN_Path_1230.g4798.t1"/>
    </source>
</evidence>
<dbReference type="GO" id="GO:0006729">
    <property type="term" value="P:tetrahydrobiopterin biosynthetic process"/>
    <property type="evidence" value="ECO:0007669"/>
    <property type="project" value="TreeGrafter"/>
</dbReference>
<dbReference type="GO" id="GO:0004757">
    <property type="term" value="F:sepiapterin reductase (NADP+) activity"/>
    <property type="evidence" value="ECO:0007669"/>
    <property type="project" value="TreeGrafter"/>
</dbReference>
<dbReference type="PANTHER" id="PTHR44085">
    <property type="entry name" value="SEPIAPTERIN REDUCTASE"/>
    <property type="match status" value="1"/>
</dbReference>
<name>A0A914BXJ7_9BILA</name>
<evidence type="ECO:0000256" key="2">
    <source>
        <dbReference type="ARBA" id="ARBA00022490"/>
    </source>
</evidence>
<reference evidence="6" key="1">
    <citation type="submission" date="2022-11" db="UniProtKB">
        <authorList>
            <consortium name="WormBaseParasite"/>
        </authorList>
    </citation>
    <scope>IDENTIFICATION</scope>
</reference>
<keyword evidence="4" id="KW-0560">Oxidoreductase</keyword>
<keyword evidence="3" id="KW-0521">NADP</keyword>
<keyword evidence="2" id="KW-0963">Cytoplasm</keyword>
<evidence type="ECO:0000256" key="1">
    <source>
        <dbReference type="ARBA" id="ARBA00004496"/>
    </source>
</evidence>
<evidence type="ECO:0000256" key="3">
    <source>
        <dbReference type="ARBA" id="ARBA00022857"/>
    </source>
</evidence>
<dbReference type="PANTHER" id="PTHR44085:SF2">
    <property type="entry name" value="SEPIAPTERIN REDUCTASE"/>
    <property type="match status" value="1"/>
</dbReference>
<dbReference type="GO" id="GO:0005737">
    <property type="term" value="C:cytoplasm"/>
    <property type="evidence" value="ECO:0007669"/>
    <property type="project" value="UniProtKB-SubCell"/>
</dbReference>
<evidence type="ECO:0000313" key="5">
    <source>
        <dbReference type="Proteomes" id="UP000887540"/>
    </source>
</evidence>
<proteinExistence type="predicted"/>
<sequence length="269" mass="30458">MSIAGKRIFALITGASRGIGREIALSLARKCSQDSVLFLAARNEENLRSVQKEIENNQPSVEVKIKRVDLETSVDVEEIGQEVRQILETQQFESCLIFHNAATVGDLTKRSNELNDEKDWHTYLQTNLISTIRINNTIYSLIIRSKQPQIFIVDITSLLAIKAFPSFTQYSVGKAAREAFFRGFALENPETKVLSYSPGPVDTDMHSEVANKSYDETVRGMFSTQVQDEEDPSATLHRKKLTPNETVEKLLQILDMNQYESGSRIDYFD</sequence>
<accession>A0A914BXJ7</accession>
<dbReference type="WBParaSite" id="ACRNAN_Path_1230.g4798.t1">
    <property type="protein sequence ID" value="ACRNAN_Path_1230.g4798.t1"/>
    <property type="gene ID" value="ACRNAN_Path_1230.g4798"/>
</dbReference>
<comment type="subcellular location">
    <subcellularLocation>
        <location evidence="1">Cytoplasm</location>
    </subcellularLocation>
</comment>
<dbReference type="InterPro" id="IPR036291">
    <property type="entry name" value="NAD(P)-bd_dom_sf"/>
</dbReference>
<dbReference type="Pfam" id="PF00106">
    <property type="entry name" value="adh_short"/>
    <property type="match status" value="1"/>
</dbReference>
<dbReference type="Proteomes" id="UP000887540">
    <property type="component" value="Unplaced"/>
</dbReference>
<dbReference type="InterPro" id="IPR051721">
    <property type="entry name" value="Biopterin_syn/organic_redct"/>
</dbReference>
<dbReference type="Gene3D" id="3.40.50.720">
    <property type="entry name" value="NAD(P)-binding Rossmann-like Domain"/>
    <property type="match status" value="1"/>
</dbReference>
<evidence type="ECO:0000256" key="4">
    <source>
        <dbReference type="ARBA" id="ARBA00023002"/>
    </source>
</evidence>
<dbReference type="SUPFAM" id="SSF51735">
    <property type="entry name" value="NAD(P)-binding Rossmann-fold domains"/>
    <property type="match status" value="1"/>
</dbReference>
<keyword evidence="5" id="KW-1185">Reference proteome</keyword>
<dbReference type="InterPro" id="IPR002347">
    <property type="entry name" value="SDR_fam"/>
</dbReference>